<dbReference type="EMBL" id="JAHLJV010000308">
    <property type="protein sequence ID" value="KAK1561439.1"/>
    <property type="molecule type" value="Genomic_DNA"/>
</dbReference>
<organism evidence="2 3">
    <name type="scientific">Colletotrichum navitas</name>
    <dbReference type="NCBI Taxonomy" id="681940"/>
    <lineage>
        <taxon>Eukaryota</taxon>
        <taxon>Fungi</taxon>
        <taxon>Dikarya</taxon>
        <taxon>Ascomycota</taxon>
        <taxon>Pezizomycotina</taxon>
        <taxon>Sordariomycetes</taxon>
        <taxon>Hypocreomycetidae</taxon>
        <taxon>Glomerellales</taxon>
        <taxon>Glomerellaceae</taxon>
        <taxon>Colletotrichum</taxon>
        <taxon>Colletotrichum graminicola species complex</taxon>
    </lineage>
</organism>
<reference evidence="2" key="1">
    <citation type="submission" date="2021-06" db="EMBL/GenBank/DDBJ databases">
        <title>Comparative genomics, transcriptomics and evolutionary studies reveal genomic signatures of adaptation to plant cell wall in hemibiotrophic fungi.</title>
        <authorList>
            <consortium name="DOE Joint Genome Institute"/>
            <person name="Baroncelli R."/>
            <person name="Diaz J.F."/>
            <person name="Benocci T."/>
            <person name="Peng M."/>
            <person name="Battaglia E."/>
            <person name="Haridas S."/>
            <person name="Andreopoulos W."/>
            <person name="Labutti K."/>
            <person name="Pangilinan J."/>
            <person name="Floch G.L."/>
            <person name="Makela M.R."/>
            <person name="Henrissat B."/>
            <person name="Grigoriev I.V."/>
            <person name="Crouch J.A."/>
            <person name="De Vries R.P."/>
            <person name="Sukno S.A."/>
            <person name="Thon M.R."/>
        </authorList>
    </citation>
    <scope>NUCLEOTIDE SEQUENCE</scope>
    <source>
        <strain evidence="2">CBS 125086</strain>
    </source>
</reference>
<evidence type="ECO:0008006" key="4">
    <source>
        <dbReference type="Google" id="ProtNLM"/>
    </source>
</evidence>
<sequence>MQSAFLIYLLTYAAFITCTIAKDCCYATNWAGTSWLNILWKESIGAAECILKGHFPPGSKCIVENSKDANGNIQALTSLYFGNDPLPYKHRLGIDPSSCKHLPDDKVKTGWEGFGAYLFQDSWLTYQRAETCGWSNASYTG</sequence>
<gene>
    <name evidence="2" type="ORF">LY79DRAFT_675531</name>
</gene>
<dbReference type="Proteomes" id="UP001230504">
    <property type="component" value="Unassembled WGS sequence"/>
</dbReference>
<evidence type="ECO:0000313" key="3">
    <source>
        <dbReference type="Proteomes" id="UP001230504"/>
    </source>
</evidence>
<keyword evidence="1" id="KW-0732">Signal</keyword>
<comment type="caution">
    <text evidence="2">The sequence shown here is derived from an EMBL/GenBank/DDBJ whole genome shotgun (WGS) entry which is preliminary data.</text>
</comment>
<protein>
    <recommendedName>
        <fullName evidence="4">Secreted protein</fullName>
    </recommendedName>
</protein>
<keyword evidence="3" id="KW-1185">Reference proteome</keyword>
<feature type="chain" id="PRO_5042236262" description="Secreted protein" evidence="1">
    <location>
        <begin position="22"/>
        <end position="141"/>
    </location>
</feature>
<name>A0AAD8UXL0_9PEZI</name>
<dbReference type="GeneID" id="85448695"/>
<dbReference type="RefSeq" id="XP_060406651.1">
    <property type="nucleotide sequence ID" value="XM_060564455.1"/>
</dbReference>
<proteinExistence type="predicted"/>
<feature type="signal peptide" evidence="1">
    <location>
        <begin position="1"/>
        <end position="21"/>
    </location>
</feature>
<evidence type="ECO:0000313" key="2">
    <source>
        <dbReference type="EMBL" id="KAK1561439.1"/>
    </source>
</evidence>
<evidence type="ECO:0000256" key="1">
    <source>
        <dbReference type="SAM" id="SignalP"/>
    </source>
</evidence>
<dbReference type="AlphaFoldDB" id="A0AAD8UXL0"/>
<accession>A0AAD8UXL0</accession>